<comment type="subcellular location">
    <subcellularLocation>
        <location evidence="1 8">Cell outer membrane</location>
        <topology evidence="1 8">Multi-pass membrane protein</topology>
    </subcellularLocation>
</comment>
<keyword evidence="6 8" id="KW-0472">Membrane</keyword>
<dbReference type="GO" id="GO:0009279">
    <property type="term" value="C:cell outer membrane"/>
    <property type="evidence" value="ECO:0007669"/>
    <property type="project" value="UniProtKB-SubCell"/>
</dbReference>
<dbReference type="InterPro" id="IPR036942">
    <property type="entry name" value="Beta-barrel_TonB_sf"/>
</dbReference>
<dbReference type="PROSITE" id="PS52016">
    <property type="entry name" value="TONB_DEPENDENT_REC_3"/>
    <property type="match status" value="1"/>
</dbReference>
<evidence type="ECO:0000256" key="8">
    <source>
        <dbReference type="PROSITE-ProRule" id="PRU01360"/>
    </source>
</evidence>
<keyword evidence="4 8" id="KW-0812">Transmembrane</keyword>
<feature type="domain" description="TonB-dependent receptor plug" evidence="10">
    <location>
        <begin position="124"/>
        <end position="226"/>
    </location>
</feature>
<keyword evidence="12" id="KW-1185">Reference proteome</keyword>
<evidence type="ECO:0000259" key="10">
    <source>
        <dbReference type="Pfam" id="PF07715"/>
    </source>
</evidence>
<dbReference type="PANTHER" id="PTHR30069">
    <property type="entry name" value="TONB-DEPENDENT OUTER MEMBRANE RECEPTOR"/>
    <property type="match status" value="1"/>
</dbReference>
<dbReference type="InterPro" id="IPR039426">
    <property type="entry name" value="TonB-dep_rcpt-like"/>
</dbReference>
<keyword evidence="2 8" id="KW-0813">Transport</keyword>
<dbReference type="GO" id="GO:0015344">
    <property type="term" value="F:siderophore uptake transmembrane transporter activity"/>
    <property type="evidence" value="ECO:0007669"/>
    <property type="project" value="TreeGrafter"/>
</dbReference>
<evidence type="ECO:0000256" key="2">
    <source>
        <dbReference type="ARBA" id="ARBA00022448"/>
    </source>
</evidence>
<accession>A0A1G8ED30</accession>
<evidence type="ECO:0000256" key="1">
    <source>
        <dbReference type="ARBA" id="ARBA00004571"/>
    </source>
</evidence>
<dbReference type="RefSeq" id="WP_090408164.1">
    <property type="nucleotide sequence ID" value="NZ_FNDQ01000010.1"/>
</dbReference>
<dbReference type="GO" id="GO:0044718">
    <property type="term" value="P:siderophore transmembrane transport"/>
    <property type="evidence" value="ECO:0007669"/>
    <property type="project" value="TreeGrafter"/>
</dbReference>
<evidence type="ECO:0000256" key="9">
    <source>
        <dbReference type="SAM" id="SignalP"/>
    </source>
</evidence>
<dbReference type="Gene3D" id="2.170.130.10">
    <property type="entry name" value="TonB-dependent receptor, plug domain"/>
    <property type="match status" value="1"/>
</dbReference>
<evidence type="ECO:0000313" key="12">
    <source>
        <dbReference type="Proteomes" id="UP000243588"/>
    </source>
</evidence>
<feature type="signal peptide" evidence="9">
    <location>
        <begin position="1"/>
        <end position="20"/>
    </location>
</feature>
<proteinExistence type="inferred from homology"/>
<dbReference type="Pfam" id="PF07715">
    <property type="entry name" value="Plug"/>
    <property type="match status" value="1"/>
</dbReference>
<dbReference type="InterPro" id="IPR012910">
    <property type="entry name" value="Plug_dom"/>
</dbReference>
<comment type="similarity">
    <text evidence="8">Belongs to the TonB-dependent receptor family.</text>
</comment>
<evidence type="ECO:0000256" key="4">
    <source>
        <dbReference type="ARBA" id="ARBA00022692"/>
    </source>
</evidence>
<keyword evidence="5 9" id="KW-0732">Signal</keyword>
<keyword evidence="11" id="KW-0675">Receptor</keyword>
<gene>
    <name evidence="11" type="ORF">SAMN05421818_11049</name>
</gene>
<evidence type="ECO:0000256" key="5">
    <source>
        <dbReference type="ARBA" id="ARBA00022729"/>
    </source>
</evidence>
<dbReference type="AlphaFoldDB" id="A0A1G8ED30"/>
<evidence type="ECO:0000256" key="6">
    <source>
        <dbReference type="ARBA" id="ARBA00023136"/>
    </source>
</evidence>
<organism evidence="11 12">
    <name type="scientific">Myroides phaeus</name>
    <dbReference type="NCBI Taxonomy" id="702745"/>
    <lineage>
        <taxon>Bacteria</taxon>
        <taxon>Pseudomonadati</taxon>
        <taxon>Bacteroidota</taxon>
        <taxon>Flavobacteriia</taxon>
        <taxon>Flavobacteriales</taxon>
        <taxon>Flavobacteriaceae</taxon>
        <taxon>Myroides</taxon>
    </lineage>
</organism>
<dbReference type="SUPFAM" id="SSF56935">
    <property type="entry name" value="Porins"/>
    <property type="match status" value="1"/>
</dbReference>
<protein>
    <submittedName>
        <fullName evidence="11">Outer membrane receptor proteins, mostly Fe transport</fullName>
    </submittedName>
</protein>
<dbReference type="Gene3D" id="2.40.170.20">
    <property type="entry name" value="TonB-dependent receptor, beta-barrel domain"/>
    <property type="match status" value="1"/>
</dbReference>
<sequence length="807" mass="91661">MTLRKTFLICFIFSFLTSMAQNGKVRGFIIGESGNKVNGVNLSLISLNNQLEDRAVSKENGSFSFGEVPYGFYTLLFGNGDIEDFMTIEVNKASVDLNVYLKEHKVVLDNIEIFSQSKKEQIETSGFAVSVVNLDKMAVQSIQTNDLLDRTAGVKIRQDGGLGSRINYNINGLSGRSIKIFIDGIPANNFGGSFSLNSIPPSSIERIEVYKGVVPAGLSQDALGGAINIILKQKRTNTLNVSGSYGSFNTSQFNTNGSYRADNGFTVNGTAFYNNSDNNYRVYGPHIKFKDKDGKISYPENGAKRFHDGYWSYGAKVDVGFTDVKWADKFFIGGILSKNEKEIQHGSTMENVYGDRFTKQKSNVLTMNYAKKDLLIEGLEFKLDLSYSDLSRQVIDTVGNQYDWSGKPIRDAKGNIIKYTKGAEVASQKTLEINEDQTYGVRANIAYEFIDNNTFIMNYFYNKFVRDVSDELQPKGIELLRNNRDLEKNILALAYENLSFDGRLRTNVFFKRYDQKAVSREPYRDQNLPLQGSLYKERKFTQNINHNGYGMALSYRVVPKVFVLASGEKAIRMPSEYELFGNNSENLQAAFSLEPEKSTNFNIGFNVGPYVFNDHSISLNATFFYRDTKGMIRESIDSRGIYTQYENLDDVLSKGVDAELTYSFRNKLMFNFSVSKFDVLFNTKYDKKGAPYLYYKMQIRNEPSFKFNANLSYAFTDLFVKGSSLNVYYNIYYVKKFLRNWSNIGGTNLDEIPTQYPNDLGFAYQLPNKKTTISFDAKNIFNQRLYDNFGLQKPGKAFYAKVTHSFF</sequence>
<dbReference type="PANTHER" id="PTHR30069:SF29">
    <property type="entry name" value="HEMOGLOBIN AND HEMOGLOBIN-HAPTOGLOBIN-BINDING PROTEIN 1-RELATED"/>
    <property type="match status" value="1"/>
</dbReference>
<feature type="chain" id="PRO_5017395046" evidence="9">
    <location>
        <begin position="21"/>
        <end position="807"/>
    </location>
</feature>
<evidence type="ECO:0000256" key="7">
    <source>
        <dbReference type="ARBA" id="ARBA00023237"/>
    </source>
</evidence>
<evidence type="ECO:0000313" key="11">
    <source>
        <dbReference type="EMBL" id="SDH67796.1"/>
    </source>
</evidence>
<dbReference type="SUPFAM" id="SSF49478">
    <property type="entry name" value="Cna protein B-type domain"/>
    <property type="match status" value="1"/>
</dbReference>
<dbReference type="InterPro" id="IPR037066">
    <property type="entry name" value="Plug_dom_sf"/>
</dbReference>
<reference evidence="12" key="1">
    <citation type="submission" date="2016-10" db="EMBL/GenBank/DDBJ databases">
        <authorList>
            <person name="Varghese N."/>
            <person name="Submissions S."/>
        </authorList>
    </citation>
    <scope>NUCLEOTIDE SEQUENCE [LARGE SCALE GENOMIC DNA]</scope>
    <source>
        <strain evidence="12">DSM 23313</strain>
    </source>
</reference>
<name>A0A1G8ED30_9FLAO</name>
<dbReference type="EMBL" id="FNDQ01000010">
    <property type="protein sequence ID" value="SDH67796.1"/>
    <property type="molecule type" value="Genomic_DNA"/>
</dbReference>
<keyword evidence="7 8" id="KW-0998">Cell outer membrane</keyword>
<dbReference type="STRING" id="702745.SAMN05421818_11049"/>
<keyword evidence="3 8" id="KW-1134">Transmembrane beta strand</keyword>
<evidence type="ECO:0000256" key="3">
    <source>
        <dbReference type="ARBA" id="ARBA00022452"/>
    </source>
</evidence>
<dbReference type="Proteomes" id="UP000243588">
    <property type="component" value="Unassembled WGS sequence"/>
</dbReference>